<dbReference type="Proteomes" id="UP000008281">
    <property type="component" value="Unassembled WGS sequence"/>
</dbReference>
<gene>
    <name evidence="4" type="ORF">CRE_15524</name>
</gene>
<proteinExistence type="predicted"/>
<keyword evidence="2" id="KW-0472">Membrane</keyword>
<keyword evidence="5" id="KW-1185">Reference proteome</keyword>
<evidence type="ECO:0000313" key="4">
    <source>
        <dbReference type="EMBL" id="EFP08486.1"/>
    </source>
</evidence>
<dbReference type="InParanoid" id="E3MSR1"/>
<dbReference type="OMA" id="LDLCACD"/>
<dbReference type="KEGG" id="crq:GCK72_014180"/>
<dbReference type="EMBL" id="DS268474">
    <property type="protein sequence ID" value="EFP08486.1"/>
    <property type="molecule type" value="Genomic_DNA"/>
</dbReference>
<feature type="signal peptide" evidence="3">
    <location>
        <begin position="1"/>
        <end position="46"/>
    </location>
</feature>
<protein>
    <recommendedName>
        <fullName evidence="6">Activin types I and II receptor domain-containing protein</fullName>
    </recommendedName>
</protein>
<dbReference type="AlphaFoldDB" id="E3MSR1"/>
<keyword evidence="2" id="KW-1133">Transmembrane helix</keyword>
<feature type="region of interest" description="Disordered" evidence="1">
    <location>
        <begin position="122"/>
        <end position="191"/>
    </location>
</feature>
<dbReference type="CTD" id="9815583"/>
<reference evidence="4" key="1">
    <citation type="submission" date="2007-07" db="EMBL/GenBank/DDBJ databases">
        <title>PCAP assembly of the Caenorhabditis remanei genome.</title>
        <authorList>
            <consortium name="The Caenorhabditis remanei Sequencing Consortium"/>
            <person name="Wilson R.K."/>
        </authorList>
    </citation>
    <scope>NUCLEOTIDE SEQUENCE [LARGE SCALE GENOMIC DNA]</scope>
    <source>
        <strain evidence="4">PB4641</strain>
    </source>
</reference>
<evidence type="ECO:0008006" key="6">
    <source>
        <dbReference type="Google" id="ProtNLM"/>
    </source>
</evidence>
<feature type="compositionally biased region" description="Basic and acidic residues" evidence="1">
    <location>
        <begin position="160"/>
        <end position="177"/>
    </location>
</feature>
<accession>E3MSR1</accession>
<evidence type="ECO:0000313" key="5">
    <source>
        <dbReference type="Proteomes" id="UP000008281"/>
    </source>
</evidence>
<keyword evidence="3" id="KW-0732">Signal</keyword>
<evidence type="ECO:0000256" key="3">
    <source>
        <dbReference type="SAM" id="SignalP"/>
    </source>
</evidence>
<dbReference type="FunCoup" id="E3MSR1">
    <property type="interactions" value="16"/>
</dbReference>
<feature type="compositionally biased region" description="Low complexity" evidence="1">
    <location>
        <begin position="122"/>
        <end position="145"/>
    </location>
</feature>
<dbReference type="eggNOG" id="ENOG502S6DZ">
    <property type="taxonomic scope" value="Eukaryota"/>
</dbReference>
<dbReference type="HOGENOM" id="CLU_106876_0_0_1"/>
<organism evidence="5">
    <name type="scientific">Caenorhabditis remanei</name>
    <name type="common">Caenorhabditis vulgaris</name>
    <dbReference type="NCBI Taxonomy" id="31234"/>
    <lineage>
        <taxon>Eukaryota</taxon>
        <taxon>Metazoa</taxon>
        <taxon>Ecdysozoa</taxon>
        <taxon>Nematoda</taxon>
        <taxon>Chromadorea</taxon>
        <taxon>Rhabditida</taxon>
        <taxon>Rhabditina</taxon>
        <taxon>Rhabditomorpha</taxon>
        <taxon>Rhabditoidea</taxon>
        <taxon>Rhabditidae</taxon>
        <taxon>Peloderinae</taxon>
        <taxon>Caenorhabditis</taxon>
    </lineage>
</organism>
<sequence>MFNFRSRPARFSPSLSCHRMRPGRQRWRYQIQFLLLIFFLPDAVNPVKCYCTDDHCVPYGSCDGTVCLVGILRDSNQVIRTCGTNTLGCHKNEDDKWTDLCACDQPFCNTFAFLRTHTRRTSSASSSSSSSSSSGYAPSSSSSHFDSSRQEDSMSPAEPPGHHDAPLVFHRMDRPDDGIPPPPPGLMEREGTPKTSLLTVLLVLVPLTVGAATVMVVAFNYYCHLC</sequence>
<feature type="chain" id="PRO_5003175516" description="Activin types I and II receptor domain-containing protein" evidence="3">
    <location>
        <begin position="47"/>
        <end position="226"/>
    </location>
</feature>
<dbReference type="RefSeq" id="XP_003100721.2">
    <property type="nucleotide sequence ID" value="XM_003100673.2"/>
</dbReference>
<evidence type="ECO:0000256" key="1">
    <source>
        <dbReference type="SAM" id="MobiDB-lite"/>
    </source>
</evidence>
<evidence type="ECO:0000256" key="2">
    <source>
        <dbReference type="SAM" id="Phobius"/>
    </source>
</evidence>
<dbReference type="GeneID" id="9815583"/>
<feature type="transmembrane region" description="Helical" evidence="2">
    <location>
        <begin position="197"/>
        <end position="222"/>
    </location>
</feature>
<dbReference type="OrthoDB" id="5802886at2759"/>
<name>E3MSR1_CAERE</name>
<keyword evidence="2" id="KW-0812">Transmembrane</keyword>